<dbReference type="PANTHER" id="PTHR10742:SF313">
    <property type="entry name" value="AMINE OXIDASE"/>
    <property type="match status" value="1"/>
</dbReference>
<dbReference type="PANTHER" id="PTHR10742">
    <property type="entry name" value="FLAVIN MONOAMINE OXIDASE"/>
    <property type="match status" value="1"/>
</dbReference>
<dbReference type="GO" id="GO:0006598">
    <property type="term" value="P:polyamine catabolic process"/>
    <property type="evidence" value="ECO:0007669"/>
    <property type="project" value="TreeGrafter"/>
</dbReference>
<feature type="compositionally biased region" description="Basic residues" evidence="1">
    <location>
        <begin position="46"/>
        <end position="60"/>
    </location>
</feature>
<evidence type="ECO:0000313" key="3">
    <source>
        <dbReference type="EMBL" id="KJY02322.1"/>
    </source>
</evidence>
<dbReference type="Gene3D" id="3.50.50.60">
    <property type="entry name" value="FAD/NAD(P)-binding domain"/>
    <property type="match status" value="1"/>
</dbReference>
<dbReference type="InterPro" id="IPR036188">
    <property type="entry name" value="FAD/NAD-bd_sf"/>
</dbReference>
<dbReference type="Proteomes" id="UP000033647">
    <property type="component" value="Unassembled WGS sequence"/>
</dbReference>
<dbReference type="SUPFAM" id="SSF51905">
    <property type="entry name" value="FAD/NAD(P)-binding domain"/>
    <property type="match status" value="1"/>
</dbReference>
<feature type="region of interest" description="Disordered" evidence="1">
    <location>
        <begin position="46"/>
        <end position="101"/>
    </location>
</feature>
<accession>A0A0F4GY33</accession>
<dbReference type="EMBL" id="LAFY01000063">
    <property type="protein sequence ID" value="KJY02322.1"/>
    <property type="molecule type" value="Genomic_DNA"/>
</dbReference>
<feature type="domain" description="Amine oxidase" evidence="2">
    <location>
        <begin position="109"/>
        <end position="158"/>
    </location>
</feature>
<evidence type="ECO:0000259" key="2">
    <source>
        <dbReference type="Pfam" id="PF01593"/>
    </source>
</evidence>
<gene>
    <name evidence="3" type="ORF">TI39_contig66g00009</name>
</gene>
<dbReference type="Pfam" id="PF01593">
    <property type="entry name" value="Amino_oxidase"/>
    <property type="match status" value="1"/>
</dbReference>
<evidence type="ECO:0000256" key="1">
    <source>
        <dbReference type="SAM" id="MobiDB-lite"/>
    </source>
</evidence>
<feature type="compositionally biased region" description="Basic residues" evidence="1">
    <location>
        <begin position="67"/>
        <end position="81"/>
    </location>
</feature>
<dbReference type="InterPro" id="IPR050281">
    <property type="entry name" value="Flavin_monoamine_oxidase"/>
</dbReference>
<dbReference type="InterPro" id="IPR002937">
    <property type="entry name" value="Amino_oxidase"/>
</dbReference>
<organism evidence="3 4">
    <name type="scientific">Zymoseptoria brevis</name>
    <dbReference type="NCBI Taxonomy" id="1047168"/>
    <lineage>
        <taxon>Eukaryota</taxon>
        <taxon>Fungi</taxon>
        <taxon>Dikarya</taxon>
        <taxon>Ascomycota</taxon>
        <taxon>Pezizomycotina</taxon>
        <taxon>Dothideomycetes</taxon>
        <taxon>Dothideomycetidae</taxon>
        <taxon>Mycosphaerellales</taxon>
        <taxon>Mycosphaerellaceae</taxon>
        <taxon>Zymoseptoria</taxon>
    </lineage>
</organism>
<reference evidence="3 4" key="1">
    <citation type="submission" date="2015-03" db="EMBL/GenBank/DDBJ databases">
        <title>RNA-seq based gene annotation and comparative genomics of four Zymoseptoria species reveal species-specific pathogenicity related genes and transposable element activity.</title>
        <authorList>
            <person name="Grandaubert J."/>
            <person name="Bhattacharyya A."/>
            <person name="Stukenbrock E.H."/>
        </authorList>
    </citation>
    <scope>NUCLEOTIDE SEQUENCE [LARGE SCALE GENOMIC DNA]</scope>
    <source>
        <strain evidence="3 4">Zb18110</strain>
    </source>
</reference>
<evidence type="ECO:0000313" key="4">
    <source>
        <dbReference type="Proteomes" id="UP000033647"/>
    </source>
</evidence>
<comment type="caution">
    <text evidence="3">The sequence shown here is derived from an EMBL/GenBank/DDBJ whole genome shotgun (WGS) entry which is preliminary data.</text>
</comment>
<keyword evidence="4" id="KW-1185">Reference proteome</keyword>
<proteinExistence type="predicted"/>
<dbReference type="AlphaFoldDB" id="A0A0F4GY33"/>
<dbReference type="Gene3D" id="3.90.660.10">
    <property type="match status" value="2"/>
</dbReference>
<sequence>MTTYTKIFLQFPTTFWPQDTEFFYYADPHERGNYPRLPISLQRSLSRRRQQHPLRNRHSRTIAPHRTPNRRRNPSRAHGRPRRDVPQHHHSRTHGFSLPALDAESGIPGEFSYWPPGVTIREHQNLRANVGRMFFAGEHTEPKFFGYAHGSWYSGREMGERVAGLLGGKCLGSAGEPDDEACGELRHFEVVEGDTPEEDLVTENGWPVESVAMESLERETPFDG</sequence>
<dbReference type="GO" id="GO:0016491">
    <property type="term" value="F:oxidoreductase activity"/>
    <property type="evidence" value="ECO:0007669"/>
    <property type="project" value="InterPro"/>
</dbReference>
<name>A0A0F4GY33_9PEZI</name>
<protein>
    <recommendedName>
        <fullName evidence="2">Amine oxidase domain-containing protein</fullName>
    </recommendedName>
</protein>
<dbReference type="STRING" id="1047168.A0A0F4GY33"/>
<dbReference type="OrthoDB" id="7777654at2759"/>